<dbReference type="GO" id="GO:0050660">
    <property type="term" value="F:flavin adenine dinucleotide binding"/>
    <property type="evidence" value="ECO:0007669"/>
    <property type="project" value="TreeGrafter"/>
</dbReference>
<dbReference type="Gene3D" id="3.50.50.60">
    <property type="entry name" value="FAD/NAD(P)-binding domain"/>
    <property type="match status" value="1"/>
</dbReference>
<dbReference type="GO" id="GO:0004497">
    <property type="term" value="F:monooxygenase activity"/>
    <property type="evidence" value="ECO:0007669"/>
    <property type="project" value="TreeGrafter"/>
</dbReference>
<organism evidence="3 4">
    <name type="scientific">Corynebacterium xerosis</name>
    <dbReference type="NCBI Taxonomy" id="1725"/>
    <lineage>
        <taxon>Bacteria</taxon>
        <taxon>Bacillati</taxon>
        <taxon>Actinomycetota</taxon>
        <taxon>Actinomycetes</taxon>
        <taxon>Mycobacteriales</taxon>
        <taxon>Corynebacteriaceae</taxon>
        <taxon>Corynebacterium</taxon>
    </lineage>
</organism>
<dbReference type="EMBL" id="JABAGA010000004">
    <property type="protein sequence ID" value="NMF09514.1"/>
    <property type="molecule type" value="Genomic_DNA"/>
</dbReference>
<accession>A0A7X9XTD4</accession>
<keyword evidence="1" id="KW-0560">Oxidoreductase</keyword>
<evidence type="ECO:0000313" key="3">
    <source>
        <dbReference type="EMBL" id="NMF09514.1"/>
    </source>
</evidence>
<dbReference type="PANTHER" id="PTHR43539:SF78">
    <property type="entry name" value="FLAVIN-CONTAINING MONOOXYGENASE"/>
    <property type="match status" value="1"/>
</dbReference>
<reference evidence="3 4" key="1">
    <citation type="submission" date="2020-04" db="EMBL/GenBank/DDBJ databases">
        <authorList>
            <person name="Hitch T.C.A."/>
            <person name="Wylensek D."/>
            <person name="Clavel T."/>
        </authorList>
    </citation>
    <scope>NUCLEOTIDE SEQUENCE [LARGE SCALE GENOMIC DNA]</scope>
    <source>
        <strain evidence="3 4">BL-383-APC-2I</strain>
    </source>
</reference>
<dbReference type="Pfam" id="PF13450">
    <property type="entry name" value="NAD_binding_8"/>
    <property type="match status" value="1"/>
</dbReference>
<feature type="region of interest" description="Disordered" evidence="2">
    <location>
        <begin position="112"/>
        <end position="135"/>
    </location>
</feature>
<protein>
    <submittedName>
        <fullName evidence="3">NAD(P)-binding protein</fullName>
    </submittedName>
</protein>
<evidence type="ECO:0000256" key="2">
    <source>
        <dbReference type="SAM" id="MobiDB-lite"/>
    </source>
</evidence>
<dbReference type="PANTHER" id="PTHR43539">
    <property type="entry name" value="FLAVIN-BINDING MONOOXYGENASE-LIKE PROTEIN (AFU_ORTHOLOGUE AFUA_4G09220)"/>
    <property type="match status" value="1"/>
</dbReference>
<sequence>MNVLIIGAGPSGLATAAELKKAGLDYDHVERHDGVGGLWDIDNPTTPMYESAHFISSKRLSCFPGRPFRDDVADYPPIPRRHLRLRHAVDAEPAGHSGRVRRRVPPFVDVPGHRRAARQAGPDHRRGQLGLRHRV</sequence>
<feature type="region of interest" description="Disordered" evidence="2">
    <location>
        <begin position="86"/>
        <end position="105"/>
    </location>
</feature>
<dbReference type="AlphaFoldDB" id="A0A7X9XTD4"/>
<evidence type="ECO:0000313" key="4">
    <source>
        <dbReference type="Proteomes" id="UP000589552"/>
    </source>
</evidence>
<comment type="caution">
    <text evidence="3">The sequence shown here is derived from an EMBL/GenBank/DDBJ whole genome shotgun (WGS) entry which is preliminary data.</text>
</comment>
<proteinExistence type="predicted"/>
<dbReference type="SUPFAM" id="SSF51905">
    <property type="entry name" value="FAD/NAD(P)-binding domain"/>
    <property type="match status" value="1"/>
</dbReference>
<gene>
    <name evidence="3" type="ORF">HF852_07890</name>
</gene>
<evidence type="ECO:0000256" key="1">
    <source>
        <dbReference type="ARBA" id="ARBA00023002"/>
    </source>
</evidence>
<dbReference type="InterPro" id="IPR036188">
    <property type="entry name" value="FAD/NAD-bd_sf"/>
</dbReference>
<dbReference type="PRINTS" id="PR00419">
    <property type="entry name" value="ADXRDTASE"/>
</dbReference>
<dbReference type="OrthoDB" id="9774675at2"/>
<dbReference type="InterPro" id="IPR050982">
    <property type="entry name" value="Auxin_biosynth/cation_transpt"/>
</dbReference>
<name>A0A7X9XTD4_9CORY</name>
<dbReference type="Proteomes" id="UP000589552">
    <property type="component" value="Unassembled WGS sequence"/>
</dbReference>